<reference evidence="1" key="1">
    <citation type="journal article" date="2021" name="Sci. Adv.">
        <title>The American lobster genome reveals insights on longevity, neural, and immune adaptations.</title>
        <authorList>
            <person name="Polinski J.M."/>
            <person name="Zimin A.V."/>
            <person name="Clark K.F."/>
            <person name="Kohn A.B."/>
            <person name="Sadowski N."/>
            <person name="Timp W."/>
            <person name="Ptitsyn A."/>
            <person name="Khanna P."/>
            <person name="Romanova D.Y."/>
            <person name="Williams P."/>
            <person name="Greenwood S.J."/>
            <person name="Moroz L.L."/>
            <person name="Walt D.R."/>
            <person name="Bodnar A.G."/>
        </authorList>
    </citation>
    <scope>NUCLEOTIDE SEQUENCE</scope>
    <source>
        <strain evidence="1">GMGI-L3</strain>
    </source>
</reference>
<evidence type="ECO:0000313" key="2">
    <source>
        <dbReference type="Proteomes" id="UP000747542"/>
    </source>
</evidence>
<sequence length="22" mass="2388">MVIDICSDIILKGVMCSVYSVV</sequence>
<organism evidence="1 2">
    <name type="scientific">Homarus americanus</name>
    <name type="common">American lobster</name>
    <dbReference type="NCBI Taxonomy" id="6706"/>
    <lineage>
        <taxon>Eukaryota</taxon>
        <taxon>Metazoa</taxon>
        <taxon>Ecdysozoa</taxon>
        <taxon>Arthropoda</taxon>
        <taxon>Crustacea</taxon>
        <taxon>Multicrustacea</taxon>
        <taxon>Malacostraca</taxon>
        <taxon>Eumalacostraca</taxon>
        <taxon>Eucarida</taxon>
        <taxon>Decapoda</taxon>
        <taxon>Pleocyemata</taxon>
        <taxon>Astacidea</taxon>
        <taxon>Nephropoidea</taxon>
        <taxon>Nephropidae</taxon>
        <taxon>Homarus</taxon>
    </lineage>
</organism>
<name>A0A8J5N5S8_HOMAM</name>
<gene>
    <name evidence="1" type="ORF">Hamer_G026893</name>
</gene>
<dbReference type="Proteomes" id="UP000747542">
    <property type="component" value="Unassembled WGS sequence"/>
</dbReference>
<proteinExistence type="predicted"/>
<keyword evidence="2" id="KW-1185">Reference proteome</keyword>
<protein>
    <submittedName>
        <fullName evidence="1">Uncharacterized protein</fullName>
    </submittedName>
</protein>
<dbReference type="AlphaFoldDB" id="A0A8J5N5S8"/>
<accession>A0A8J5N5S8</accession>
<dbReference type="EMBL" id="JAHLQT010008007">
    <property type="protein sequence ID" value="KAG7174036.1"/>
    <property type="molecule type" value="Genomic_DNA"/>
</dbReference>
<comment type="caution">
    <text evidence="1">The sequence shown here is derived from an EMBL/GenBank/DDBJ whole genome shotgun (WGS) entry which is preliminary data.</text>
</comment>
<evidence type="ECO:0000313" key="1">
    <source>
        <dbReference type="EMBL" id="KAG7174036.1"/>
    </source>
</evidence>